<sequence>MFEIVALDIDRIIGPRYQTESSPPAQGSMAGLQSTFPTALEPPTSSSSVGSSSSAPQTAPMSTNAPLTSASLSTKARQQVPPNVANALPLQLSDQERSDLLELTGTDPFVGTDGEPLKRPKDSVPMEWFFRMNQAKQSYKHFPTSSWTAGFALFSEEDLVHMLFSVKSTRPLLKHVLGGADTVKSFVDTVLTHTASAPTSSAARPTKTYDPTKINFARGSKTLTNVEVKFAKPENCPDCKRARVVGVDLGEQISFCATRIGPKKGELTTENEGQREIVYIRRSYLYKPTTAFRQEYQNRLQESGLDLVLSRMPSLNLGGVAQYIQYTAQHRDAIREFYHGR</sequence>
<comment type="caution">
    <text evidence="2">The sequence shown here is derived from an EMBL/GenBank/DDBJ whole genome shotgun (WGS) entry which is preliminary data.</text>
</comment>
<feature type="compositionally biased region" description="Polar residues" evidence="1">
    <location>
        <begin position="18"/>
        <end position="37"/>
    </location>
</feature>
<reference evidence="2" key="1">
    <citation type="submission" date="2021-07" db="EMBL/GenBank/DDBJ databases">
        <title>Draft genome of Mortierella alpina, strain LL118, isolated from an aspen leaf litter sample.</title>
        <authorList>
            <person name="Yang S."/>
            <person name="Vinatzer B.A."/>
        </authorList>
    </citation>
    <scope>NUCLEOTIDE SEQUENCE</scope>
    <source>
        <strain evidence="2">LL118</strain>
    </source>
</reference>
<feature type="region of interest" description="Disordered" evidence="1">
    <location>
        <begin position="16"/>
        <end position="79"/>
    </location>
</feature>
<proteinExistence type="predicted"/>
<feature type="compositionally biased region" description="Polar residues" evidence="1">
    <location>
        <begin position="55"/>
        <end position="79"/>
    </location>
</feature>
<organism evidence="2 3">
    <name type="scientific">Mortierella alpina</name>
    <name type="common">Oleaginous fungus</name>
    <name type="synonym">Mortierella renispora</name>
    <dbReference type="NCBI Taxonomy" id="64518"/>
    <lineage>
        <taxon>Eukaryota</taxon>
        <taxon>Fungi</taxon>
        <taxon>Fungi incertae sedis</taxon>
        <taxon>Mucoromycota</taxon>
        <taxon>Mortierellomycotina</taxon>
        <taxon>Mortierellomycetes</taxon>
        <taxon>Mortierellales</taxon>
        <taxon>Mortierellaceae</taxon>
        <taxon>Mortierella</taxon>
    </lineage>
</organism>
<dbReference type="AlphaFoldDB" id="A0A9P7ZW25"/>
<evidence type="ECO:0000313" key="3">
    <source>
        <dbReference type="Proteomes" id="UP000717515"/>
    </source>
</evidence>
<dbReference type="Proteomes" id="UP000717515">
    <property type="component" value="Unassembled WGS sequence"/>
</dbReference>
<feature type="compositionally biased region" description="Low complexity" evidence="1">
    <location>
        <begin position="45"/>
        <end position="54"/>
    </location>
</feature>
<accession>A0A9P7ZW25</accession>
<evidence type="ECO:0000313" key="2">
    <source>
        <dbReference type="EMBL" id="KAG9319243.1"/>
    </source>
</evidence>
<dbReference type="EMBL" id="JAIFTL010000527">
    <property type="protein sequence ID" value="KAG9319243.1"/>
    <property type="molecule type" value="Genomic_DNA"/>
</dbReference>
<evidence type="ECO:0000256" key="1">
    <source>
        <dbReference type="SAM" id="MobiDB-lite"/>
    </source>
</evidence>
<name>A0A9P7ZW25_MORAP</name>
<protein>
    <submittedName>
        <fullName evidence="2">Uncharacterized protein</fullName>
    </submittedName>
</protein>
<gene>
    <name evidence="2" type="ORF">KVV02_001178</name>
</gene>